<dbReference type="AlphaFoldDB" id="A0A915ZQ60"/>
<protein>
    <submittedName>
        <fullName evidence="1">Uncharacterized protein</fullName>
    </submittedName>
</protein>
<gene>
    <name evidence="1" type="ORF">CHRIB12_LOCUS18195</name>
</gene>
<comment type="caution">
    <text evidence="1">The sequence shown here is derived from an EMBL/GenBank/DDBJ whole genome shotgun (WGS) entry which is preliminary data.</text>
</comment>
<proteinExistence type="predicted"/>
<sequence>MERDQETISVWQADGHNISLDFRNFQLTLIKQLETNPTFSYLKDIERILCLSSIMFCNEIKSEFLLCSKKSMEDNLPKTFSSDDVTNSCSKIVIEYSIFYVSFFNQF</sequence>
<organism evidence="1 2">
    <name type="scientific">Rhizophagus irregularis</name>
    <dbReference type="NCBI Taxonomy" id="588596"/>
    <lineage>
        <taxon>Eukaryota</taxon>
        <taxon>Fungi</taxon>
        <taxon>Fungi incertae sedis</taxon>
        <taxon>Mucoromycota</taxon>
        <taxon>Glomeromycotina</taxon>
        <taxon>Glomeromycetes</taxon>
        <taxon>Glomerales</taxon>
        <taxon>Glomeraceae</taxon>
        <taxon>Rhizophagus</taxon>
    </lineage>
</organism>
<dbReference type="Proteomes" id="UP000684084">
    <property type="component" value="Unassembled WGS sequence"/>
</dbReference>
<accession>A0A915ZQ60</accession>
<reference evidence="1" key="1">
    <citation type="submission" date="2020-05" db="EMBL/GenBank/DDBJ databases">
        <authorList>
            <person name="Rincon C."/>
            <person name="Sanders R I."/>
            <person name="Robbins C."/>
            <person name="Chaturvedi A."/>
        </authorList>
    </citation>
    <scope>NUCLEOTIDE SEQUENCE</scope>
    <source>
        <strain evidence="1">CHB12</strain>
    </source>
</reference>
<dbReference type="OrthoDB" id="2384368at2759"/>
<name>A0A915ZQ60_9GLOM</name>
<evidence type="ECO:0000313" key="1">
    <source>
        <dbReference type="EMBL" id="CAB5382929.1"/>
    </source>
</evidence>
<dbReference type="EMBL" id="CAGKOT010000047">
    <property type="protein sequence ID" value="CAB5382929.1"/>
    <property type="molecule type" value="Genomic_DNA"/>
</dbReference>
<evidence type="ECO:0000313" key="2">
    <source>
        <dbReference type="Proteomes" id="UP000684084"/>
    </source>
</evidence>